<protein>
    <submittedName>
        <fullName evidence="1">Uncharacterized protein</fullName>
    </submittedName>
</protein>
<sequence>MLKRQDDLSQISDRELGSDCRSNDRRDTFHGRVGRQILKRILAISELVAKLEPKEKVYPVYRLKDDVNLTAVERMLTATKARLALNQKEAHALLSNIRCLIVCCLVPIVSKKYDGPVVQSPRTSDLAIGAAVSWAILDPAGRQRALLKLGSTKLSRTKGDGFFLVFRRVPGPRPIAQALLSYASLADLPTYPCTSQTPWLSPLAGHVLPNTEEKPKIESWWGPLSRPVSIAVSTSLLAESTRSENAESQTSCCFIGDVP</sequence>
<name>A0A4P9WFM4_9FUNG</name>
<organism evidence="1 2">
    <name type="scientific">Blyttiomyces helicus</name>
    <dbReference type="NCBI Taxonomy" id="388810"/>
    <lineage>
        <taxon>Eukaryota</taxon>
        <taxon>Fungi</taxon>
        <taxon>Fungi incertae sedis</taxon>
        <taxon>Chytridiomycota</taxon>
        <taxon>Chytridiomycota incertae sedis</taxon>
        <taxon>Chytridiomycetes</taxon>
        <taxon>Chytridiomycetes incertae sedis</taxon>
        <taxon>Blyttiomyces</taxon>
    </lineage>
</organism>
<keyword evidence="2" id="KW-1185">Reference proteome</keyword>
<reference evidence="2" key="1">
    <citation type="journal article" date="2018" name="Nat. Microbiol.">
        <title>Leveraging single-cell genomics to expand the fungal tree of life.</title>
        <authorList>
            <person name="Ahrendt S.R."/>
            <person name="Quandt C.A."/>
            <person name="Ciobanu D."/>
            <person name="Clum A."/>
            <person name="Salamov A."/>
            <person name="Andreopoulos B."/>
            <person name="Cheng J.F."/>
            <person name="Woyke T."/>
            <person name="Pelin A."/>
            <person name="Henrissat B."/>
            <person name="Reynolds N.K."/>
            <person name="Benny G.L."/>
            <person name="Smith M.E."/>
            <person name="James T.Y."/>
            <person name="Grigoriev I.V."/>
        </authorList>
    </citation>
    <scope>NUCLEOTIDE SEQUENCE [LARGE SCALE GENOMIC DNA]</scope>
</reference>
<dbReference type="AlphaFoldDB" id="A0A4P9WFM4"/>
<dbReference type="EMBL" id="KZ995070">
    <property type="protein sequence ID" value="RKO91434.1"/>
    <property type="molecule type" value="Genomic_DNA"/>
</dbReference>
<gene>
    <name evidence="1" type="ORF">BDK51DRAFT_51981</name>
</gene>
<dbReference type="Proteomes" id="UP000269721">
    <property type="component" value="Unassembled WGS sequence"/>
</dbReference>
<evidence type="ECO:0000313" key="2">
    <source>
        <dbReference type="Proteomes" id="UP000269721"/>
    </source>
</evidence>
<proteinExistence type="predicted"/>
<accession>A0A4P9WFM4</accession>
<evidence type="ECO:0000313" key="1">
    <source>
        <dbReference type="EMBL" id="RKO91434.1"/>
    </source>
</evidence>